<proteinExistence type="predicted"/>
<keyword evidence="2" id="KW-1185">Reference proteome</keyword>
<name>A0A077ZB93_TRITR</name>
<dbReference type="Proteomes" id="UP000030665">
    <property type="component" value="Unassembled WGS sequence"/>
</dbReference>
<gene>
    <name evidence="1" type="ORF">TTRE_0000539401</name>
</gene>
<dbReference type="OrthoDB" id="10328449at2759"/>
<organism evidence="1 2">
    <name type="scientific">Trichuris trichiura</name>
    <name type="common">Whipworm</name>
    <name type="synonym">Trichocephalus trichiurus</name>
    <dbReference type="NCBI Taxonomy" id="36087"/>
    <lineage>
        <taxon>Eukaryota</taxon>
        <taxon>Metazoa</taxon>
        <taxon>Ecdysozoa</taxon>
        <taxon>Nematoda</taxon>
        <taxon>Enoplea</taxon>
        <taxon>Dorylaimia</taxon>
        <taxon>Trichinellida</taxon>
        <taxon>Trichuridae</taxon>
        <taxon>Trichuris</taxon>
    </lineage>
</organism>
<protein>
    <submittedName>
        <fullName evidence="1">Protein C14C6.3</fullName>
    </submittedName>
</protein>
<evidence type="ECO:0000313" key="1">
    <source>
        <dbReference type="EMBL" id="CDW57109.1"/>
    </source>
</evidence>
<accession>A0A077ZB93</accession>
<reference evidence="1" key="1">
    <citation type="submission" date="2014-01" db="EMBL/GenBank/DDBJ databases">
        <authorList>
            <person name="Aslett M."/>
        </authorList>
    </citation>
    <scope>NUCLEOTIDE SEQUENCE</scope>
</reference>
<reference evidence="1" key="2">
    <citation type="submission" date="2014-03" db="EMBL/GenBank/DDBJ databases">
        <title>The whipworm genome and dual-species transcriptomics of an intimate host-pathogen interaction.</title>
        <authorList>
            <person name="Foth B.J."/>
            <person name="Tsai I.J."/>
            <person name="Reid A.J."/>
            <person name="Bancroft A.J."/>
            <person name="Nichol S."/>
            <person name="Tracey A."/>
            <person name="Holroyd N."/>
            <person name="Cotton J.A."/>
            <person name="Stanley E.J."/>
            <person name="Zarowiecki M."/>
            <person name="Liu J.Z."/>
            <person name="Huckvale T."/>
            <person name="Cooper P.J."/>
            <person name="Grencis R.K."/>
            <person name="Berriman M."/>
        </authorList>
    </citation>
    <scope>NUCLEOTIDE SEQUENCE [LARGE SCALE GENOMIC DNA]</scope>
</reference>
<sequence>MEEKTLKELYQRQWAELKQKRETALNLYIANYVTEKEKTTSSMSVRPSSPTGILKQRKRSTYDESLLAILFRMACETGALIPPLCTYARLFQGSEFNESIAEDESAGVLPMVLYFQVEIGKLSQAIPSSEEAARMNMKSQEELQSIKRIYTALSSKYEAVFKLCLAGKQLKKSDRHRLPALCVLLFLTEVRLFYVKRTMNSSEQSSSYDESLSMWQVMCTLLPAPVLNVEEQTSRLIRFLLSELHWLESAILAFRDSMNNEWQITVEELLKVVPSFHSILNSFQARFDSGLRSRKEHHALSYVASLVVNMTLIARRGVAMVCLRNNKPEIQAIKVAKVCHYWTRRLFVQCWEMGASVADVEYCRNVAFGTYEDLDAIDPSYAVAEASSLSQTEKVGSEVDKTRSVECSTRYAEFENVVAHKSQLIAHLPLKALESGENFDALLATIVNMIEQGNHLKKKWSSDSLVAQAKKTLLNFFNMTFSLDNLLTNVVPTLLTIIDSCSCDEQRQAVFAWMAGYFLRSGKLYYSDFDKTNSLVSAVLAIAQHDNYFFLVIMYRLYNYCPLFLPLFKDAATAVEEKGKEPTLLVSFFTSLLSSSLPSACNDENESSVSNNFRLSILWYFFRNLISMKFLNSQLWTKFTLSVIRSCGDILKVRIGQEFYMFLTHFMQEFSVEDEAIGGSLLLALQNCVR</sequence>
<dbReference type="AlphaFoldDB" id="A0A077ZB93"/>
<dbReference type="EMBL" id="HG806119">
    <property type="protein sequence ID" value="CDW57109.1"/>
    <property type="molecule type" value="Genomic_DNA"/>
</dbReference>
<evidence type="ECO:0000313" key="2">
    <source>
        <dbReference type="Proteomes" id="UP000030665"/>
    </source>
</evidence>